<name>A0ACC0PJT2_RHOML</name>
<proteinExistence type="predicted"/>
<protein>
    <submittedName>
        <fullName evidence="1">Uncharacterized protein</fullName>
    </submittedName>
</protein>
<evidence type="ECO:0000313" key="2">
    <source>
        <dbReference type="Proteomes" id="UP001062846"/>
    </source>
</evidence>
<dbReference type="Proteomes" id="UP001062846">
    <property type="component" value="Chromosome 3"/>
</dbReference>
<evidence type="ECO:0000313" key="1">
    <source>
        <dbReference type="EMBL" id="KAI8565401.1"/>
    </source>
</evidence>
<keyword evidence="2" id="KW-1185">Reference proteome</keyword>
<comment type="caution">
    <text evidence="1">The sequence shown here is derived from an EMBL/GenBank/DDBJ whole genome shotgun (WGS) entry which is preliminary data.</text>
</comment>
<organism evidence="1 2">
    <name type="scientific">Rhododendron molle</name>
    <name type="common">Chinese azalea</name>
    <name type="synonym">Azalea mollis</name>
    <dbReference type="NCBI Taxonomy" id="49168"/>
    <lineage>
        <taxon>Eukaryota</taxon>
        <taxon>Viridiplantae</taxon>
        <taxon>Streptophyta</taxon>
        <taxon>Embryophyta</taxon>
        <taxon>Tracheophyta</taxon>
        <taxon>Spermatophyta</taxon>
        <taxon>Magnoliopsida</taxon>
        <taxon>eudicotyledons</taxon>
        <taxon>Gunneridae</taxon>
        <taxon>Pentapetalae</taxon>
        <taxon>asterids</taxon>
        <taxon>Ericales</taxon>
        <taxon>Ericaceae</taxon>
        <taxon>Ericoideae</taxon>
        <taxon>Rhodoreae</taxon>
        <taxon>Rhododendron</taxon>
    </lineage>
</organism>
<dbReference type="EMBL" id="CM046390">
    <property type="protein sequence ID" value="KAI8565401.1"/>
    <property type="molecule type" value="Genomic_DNA"/>
</dbReference>
<reference evidence="1" key="1">
    <citation type="submission" date="2022-02" db="EMBL/GenBank/DDBJ databases">
        <title>Plant Genome Project.</title>
        <authorList>
            <person name="Zhang R.-G."/>
        </authorList>
    </citation>
    <scope>NUCLEOTIDE SEQUENCE</scope>
    <source>
        <strain evidence="1">AT1</strain>
    </source>
</reference>
<gene>
    <name evidence="1" type="ORF">RHMOL_Rhmol03G0256100</name>
</gene>
<accession>A0ACC0PJT2</accession>
<sequence>MWCCKVNSREARWTLDQATRWASILEGRRNFLLKKFVDMEEIEIAYRTGALDDLAVDDLLEEAIDFEKGDFLFLEF</sequence>